<dbReference type="AlphaFoldDB" id="A0A218W282"/>
<sequence length="132" mass="14936">MESEEPQDSRLNEPEDNSVIETQESTAMELVRNTIMKYVTTYGNRPKLPVRRSATNQARDKPSTSKPKKVSPCQNIRQQMYREFQQALRDVGVIIGESGVSYGHLPEQLVRISYTGRYGGQFTNIAQGLQGQ</sequence>
<organism evidence="2 3">
    <name type="scientific">Punica granatum</name>
    <name type="common">Pomegranate</name>
    <dbReference type="NCBI Taxonomy" id="22663"/>
    <lineage>
        <taxon>Eukaryota</taxon>
        <taxon>Viridiplantae</taxon>
        <taxon>Streptophyta</taxon>
        <taxon>Embryophyta</taxon>
        <taxon>Tracheophyta</taxon>
        <taxon>Spermatophyta</taxon>
        <taxon>Magnoliopsida</taxon>
        <taxon>eudicotyledons</taxon>
        <taxon>Gunneridae</taxon>
        <taxon>Pentapetalae</taxon>
        <taxon>rosids</taxon>
        <taxon>malvids</taxon>
        <taxon>Myrtales</taxon>
        <taxon>Lythraceae</taxon>
        <taxon>Punica</taxon>
    </lineage>
</organism>
<feature type="region of interest" description="Disordered" evidence="1">
    <location>
        <begin position="1"/>
        <end position="26"/>
    </location>
</feature>
<comment type="caution">
    <text evidence="2">The sequence shown here is derived from an EMBL/GenBank/DDBJ whole genome shotgun (WGS) entry which is preliminary data.</text>
</comment>
<accession>A0A218W282</accession>
<evidence type="ECO:0000256" key="1">
    <source>
        <dbReference type="SAM" id="MobiDB-lite"/>
    </source>
</evidence>
<dbReference type="EMBL" id="MTKT01005523">
    <property type="protein sequence ID" value="OWM66875.1"/>
    <property type="molecule type" value="Genomic_DNA"/>
</dbReference>
<proteinExistence type="predicted"/>
<protein>
    <submittedName>
        <fullName evidence="2">Uncharacterized protein</fullName>
    </submittedName>
</protein>
<reference evidence="3" key="1">
    <citation type="journal article" date="2017" name="Plant J.">
        <title>The pomegranate (Punica granatum L.) genome and the genomics of punicalagin biosynthesis.</title>
        <authorList>
            <person name="Qin G."/>
            <person name="Xu C."/>
            <person name="Ming R."/>
            <person name="Tang H."/>
            <person name="Guyot R."/>
            <person name="Kramer E.M."/>
            <person name="Hu Y."/>
            <person name="Yi X."/>
            <person name="Qi Y."/>
            <person name="Xu X."/>
            <person name="Gao Z."/>
            <person name="Pan H."/>
            <person name="Jian J."/>
            <person name="Tian Y."/>
            <person name="Yue Z."/>
            <person name="Xu Y."/>
        </authorList>
    </citation>
    <scope>NUCLEOTIDE SEQUENCE [LARGE SCALE GENOMIC DNA]</scope>
    <source>
        <strain evidence="3">cv. Dabenzi</strain>
    </source>
</reference>
<feature type="region of interest" description="Disordered" evidence="1">
    <location>
        <begin position="43"/>
        <end position="73"/>
    </location>
</feature>
<evidence type="ECO:0000313" key="2">
    <source>
        <dbReference type="EMBL" id="OWM66875.1"/>
    </source>
</evidence>
<gene>
    <name evidence="2" type="ORF">CDL15_Pgr023713</name>
</gene>
<dbReference type="Proteomes" id="UP000197138">
    <property type="component" value="Unassembled WGS sequence"/>
</dbReference>
<name>A0A218W282_PUNGR</name>
<evidence type="ECO:0000313" key="3">
    <source>
        <dbReference type="Proteomes" id="UP000197138"/>
    </source>
</evidence>